<dbReference type="Proteomes" id="UP001205919">
    <property type="component" value="Unassembled WGS sequence"/>
</dbReference>
<evidence type="ECO:0000313" key="5">
    <source>
        <dbReference type="Proteomes" id="UP001205919"/>
    </source>
</evidence>
<accession>A0AAW5JYD4</accession>
<name>A0AAW5JYD4_9BACT</name>
<keyword evidence="3" id="KW-0231">Viral genome packaging</keyword>
<dbReference type="AlphaFoldDB" id="A0AAW5JYD4"/>
<keyword evidence="2" id="KW-1188">Viral release from host cell</keyword>
<comment type="subcellular location">
    <subcellularLocation>
        <location evidence="1">Virion</location>
    </subcellularLocation>
</comment>
<evidence type="ECO:0000313" key="4">
    <source>
        <dbReference type="EMBL" id="MCQ4813560.1"/>
    </source>
</evidence>
<dbReference type="RefSeq" id="WP_256181590.1">
    <property type="nucleotide sequence ID" value="NZ_JANFYT010000006.1"/>
</dbReference>
<proteinExistence type="predicted"/>
<organism evidence="4 5">
    <name type="scientific">Cloacibacillus evryensis</name>
    <dbReference type="NCBI Taxonomy" id="508460"/>
    <lineage>
        <taxon>Bacteria</taxon>
        <taxon>Thermotogati</taxon>
        <taxon>Synergistota</taxon>
        <taxon>Synergistia</taxon>
        <taxon>Synergistales</taxon>
        <taxon>Synergistaceae</taxon>
        <taxon>Cloacibacillus</taxon>
    </lineage>
</organism>
<evidence type="ECO:0000256" key="1">
    <source>
        <dbReference type="ARBA" id="ARBA00004328"/>
    </source>
</evidence>
<protein>
    <submittedName>
        <fullName evidence="4">Portal protein</fullName>
    </submittedName>
</protein>
<evidence type="ECO:0000256" key="2">
    <source>
        <dbReference type="ARBA" id="ARBA00022612"/>
    </source>
</evidence>
<comment type="caution">
    <text evidence="4">The sequence shown here is derived from an EMBL/GenBank/DDBJ whole genome shotgun (WGS) entry which is preliminary data.</text>
</comment>
<evidence type="ECO:0000256" key="3">
    <source>
        <dbReference type="ARBA" id="ARBA00023219"/>
    </source>
</evidence>
<dbReference type="EMBL" id="JANFYT010000006">
    <property type="protein sequence ID" value="MCQ4813560.1"/>
    <property type="molecule type" value="Genomic_DNA"/>
</dbReference>
<reference evidence="4 5" key="1">
    <citation type="submission" date="2022-06" db="EMBL/GenBank/DDBJ databases">
        <title>Isolation of gut microbiota from human fecal samples.</title>
        <authorList>
            <person name="Pamer E.G."/>
            <person name="Barat B."/>
            <person name="Waligurski E."/>
            <person name="Medina S."/>
            <person name="Paddock L."/>
            <person name="Mostad J."/>
        </authorList>
    </citation>
    <scope>NUCLEOTIDE SEQUENCE [LARGE SCALE GENOMIC DNA]</scope>
    <source>
        <strain evidence="4 5">DFI.9.90</strain>
    </source>
</reference>
<keyword evidence="5" id="KW-1185">Reference proteome</keyword>
<dbReference type="InterPro" id="IPR020991">
    <property type="entry name" value="Connector_podovirus"/>
</dbReference>
<gene>
    <name evidence="4" type="ORF">NE630_03860</name>
</gene>
<sequence length="553" mass="61476">MPDIKRIKARLEGLKKERQRYEGKWRDIGDFIYPEATTFIEDYEKEIDSEDDAILNSVPVQAHRILASGMQAGLTSPSRPWFRLDLPDQRLTEYPAVKDWLKRTEDMMYIIFAKSNFYDATANLYYQLSGPGNGAFSIFDDFETAIRCSCYSAGGYWLANDPKGRVNRFARCWKMTTHQMVSEFGLDKVSRQVSNSYDRGDYDTSWTVYQMIEPNAEMNKSALGWKGKPFVSLWWEEGGSPGDFLRIGGFEEFPVMCPRWGKAGDRVYSRSPSWIALPDAKMLMKYEEAEALAIDRMVDPPLVAPSAAYDKLDLMPGGISFFDEQTGGQGIRSLYEHMNPPVQALDMKIAVIQERIKSVFFNDLFMMISMADKSGVTAREIAAKESEKLIMLGPVLESAKSEFLDPCIDRVFGIANRAGLIPQPPKELEGMPLQVDYISILAQAQKLVGLSAMSDLVTYIGSGAQIEQAGVAKFDFDQYIDEVGHMLGVPPGVIRSDDDVAQIRAQQQQAAAQQQALEQAGAAANTAKTASETPVGESNALDAVLNMAGGASM</sequence>
<dbReference type="Pfam" id="PF12236">
    <property type="entry name" value="Head-tail_con"/>
    <property type="match status" value="1"/>
</dbReference>